<keyword evidence="4" id="KW-1133">Transmembrane helix</keyword>
<dbReference type="PANTHER" id="PTHR47435:SF4">
    <property type="entry name" value="KELCH REPEAT PROTEIN (AFU_ORTHOLOGUE AFUA_5G12780)"/>
    <property type="match status" value="1"/>
</dbReference>
<feature type="region of interest" description="Disordered" evidence="3">
    <location>
        <begin position="19"/>
        <end position="42"/>
    </location>
</feature>
<proteinExistence type="predicted"/>
<dbReference type="PANTHER" id="PTHR47435">
    <property type="entry name" value="KELCH REPEAT PROTEIN (AFU_ORTHOLOGUE AFUA_5G12780)"/>
    <property type="match status" value="1"/>
</dbReference>
<name>A0A8K0T5D9_9PEZI</name>
<dbReference type="OrthoDB" id="540004at2759"/>
<feature type="signal peptide" evidence="5">
    <location>
        <begin position="1"/>
        <end position="17"/>
    </location>
</feature>
<accession>A0A8K0T5D9</accession>
<comment type="caution">
    <text evidence="6">The sequence shown here is derived from an EMBL/GenBank/DDBJ whole genome shotgun (WGS) entry which is preliminary data.</text>
</comment>
<keyword evidence="1" id="KW-0677">Repeat</keyword>
<evidence type="ECO:0000256" key="5">
    <source>
        <dbReference type="SAM" id="SignalP"/>
    </source>
</evidence>
<keyword evidence="4" id="KW-0472">Membrane</keyword>
<dbReference type="SUPFAM" id="SSF117281">
    <property type="entry name" value="Kelch motif"/>
    <property type="match status" value="1"/>
</dbReference>
<evidence type="ECO:0000313" key="7">
    <source>
        <dbReference type="Proteomes" id="UP000813385"/>
    </source>
</evidence>
<evidence type="ECO:0008006" key="8">
    <source>
        <dbReference type="Google" id="ProtNLM"/>
    </source>
</evidence>
<dbReference type="Proteomes" id="UP000813385">
    <property type="component" value="Unassembled WGS sequence"/>
</dbReference>
<feature type="chain" id="PRO_5035447114" description="Kelch repeat-containing protein" evidence="5">
    <location>
        <begin position="18"/>
        <end position="637"/>
    </location>
</feature>
<dbReference type="Gene3D" id="2.120.10.80">
    <property type="entry name" value="Kelch-type beta propeller"/>
    <property type="match status" value="1"/>
</dbReference>
<evidence type="ECO:0000256" key="3">
    <source>
        <dbReference type="SAM" id="MobiDB-lite"/>
    </source>
</evidence>
<keyword evidence="7" id="KW-1185">Reference proteome</keyword>
<evidence type="ECO:0000313" key="6">
    <source>
        <dbReference type="EMBL" id="KAH7347496.1"/>
    </source>
</evidence>
<keyword evidence="2" id="KW-0408">Iron</keyword>
<evidence type="ECO:0000256" key="1">
    <source>
        <dbReference type="ARBA" id="ARBA00022737"/>
    </source>
</evidence>
<dbReference type="GO" id="GO:0019760">
    <property type="term" value="P:glucosinolate metabolic process"/>
    <property type="evidence" value="ECO:0007669"/>
    <property type="project" value="UniProtKB-ARBA"/>
</dbReference>
<keyword evidence="4" id="KW-0812">Transmembrane</keyword>
<sequence length="637" mass="69095">MRTSSLLAVAFGAVSYAGIPTNENPGQPPHVRDDQLDSPNKFQKRNETACEESCANSTSGDRMALCDDPQWKLDFDTCLLCCDDYPGVYDAYNKGIFYASQSCNLTSEVGSKAKPVTRTYSQAPLATDPPSTVRQSTSSCAARAAEVFAVIGNRIYYEGGEVSQKGHVSGSGRSTNPLNTTLSLDLSSSWFPANVTMSEISRPSDMPETNTHALLVDAKSEAMYIWGGEMSYSQKPPNPPKLWKFSAKDGSWGEEKPASVDTFESIERTEYPAFASAPNAGYIFGGRVMETSEGEDVQPHNPSQFLSFDFETKAWEKHTNAPYSVDGTLWGGQAIYVPEYGPNGLIFIIGGLRGRASPEPTYLRFDQLHFLDPVTGEWYIFLYGGANQMDLSRFHGIHVLSLPSFTWTLAHVPSDEGYERQGHGCAVVGNSQLLSWGGLTTDDYMTWRNADIFPQGLGFFDMNKLEWVEGYNADGDEYQANDVVVSKRATTVEWSSPEVSALFASIADNNTAEESETPAADDESSSSVPVGAIAGGVVGGVVAIAAMAAAVWFFCLKKRPVPKPDPADRPLTPILAEVEAKDPPKVDTGYIPEYAMAGNGYAGELHAQSPPAEMLAPGRDGQPLAHEIEGNYPPKRA</sequence>
<dbReference type="AlphaFoldDB" id="A0A8K0T5D9"/>
<protein>
    <recommendedName>
        <fullName evidence="8">Kelch repeat-containing protein</fullName>
    </recommendedName>
</protein>
<feature type="transmembrane region" description="Helical" evidence="4">
    <location>
        <begin position="532"/>
        <end position="555"/>
    </location>
</feature>
<gene>
    <name evidence="6" type="ORF">B0T11DRAFT_359921</name>
</gene>
<organism evidence="6 7">
    <name type="scientific">Plectosphaerella cucumerina</name>
    <dbReference type="NCBI Taxonomy" id="40658"/>
    <lineage>
        <taxon>Eukaryota</taxon>
        <taxon>Fungi</taxon>
        <taxon>Dikarya</taxon>
        <taxon>Ascomycota</taxon>
        <taxon>Pezizomycotina</taxon>
        <taxon>Sordariomycetes</taxon>
        <taxon>Hypocreomycetidae</taxon>
        <taxon>Glomerellales</taxon>
        <taxon>Plectosphaerellaceae</taxon>
        <taxon>Plectosphaerella</taxon>
    </lineage>
</organism>
<evidence type="ECO:0000256" key="4">
    <source>
        <dbReference type="SAM" id="Phobius"/>
    </source>
</evidence>
<reference evidence="6" key="1">
    <citation type="journal article" date="2021" name="Nat. Commun.">
        <title>Genetic determinants of endophytism in the Arabidopsis root mycobiome.</title>
        <authorList>
            <person name="Mesny F."/>
            <person name="Miyauchi S."/>
            <person name="Thiergart T."/>
            <person name="Pickel B."/>
            <person name="Atanasova L."/>
            <person name="Karlsson M."/>
            <person name="Huettel B."/>
            <person name="Barry K.W."/>
            <person name="Haridas S."/>
            <person name="Chen C."/>
            <person name="Bauer D."/>
            <person name="Andreopoulos W."/>
            <person name="Pangilinan J."/>
            <person name="LaButti K."/>
            <person name="Riley R."/>
            <person name="Lipzen A."/>
            <person name="Clum A."/>
            <person name="Drula E."/>
            <person name="Henrissat B."/>
            <person name="Kohler A."/>
            <person name="Grigoriev I.V."/>
            <person name="Martin F.M."/>
            <person name="Hacquard S."/>
        </authorList>
    </citation>
    <scope>NUCLEOTIDE SEQUENCE</scope>
    <source>
        <strain evidence="6">MPI-CAGE-AT-0016</strain>
    </source>
</reference>
<dbReference type="EMBL" id="JAGPXD010000007">
    <property type="protein sequence ID" value="KAH7347496.1"/>
    <property type="molecule type" value="Genomic_DNA"/>
</dbReference>
<dbReference type="InterPro" id="IPR015915">
    <property type="entry name" value="Kelch-typ_b-propeller"/>
</dbReference>
<feature type="region of interest" description="Disordered" evidence="3">
    <location>
        <begin position="611"/>
        <end position="637"/>
    </location>
</feature>
<evidence type="ECO:0000256" key="2">
    <source>
        <dbReference type="ARBA" id="ARBA00023004"/>
    </source>
</evidence>
<keyword evidence="5" id="KW-0732">Signal</keyword>